<dbReference type="PANTHER" id="PTHR23024:SF465">
    <property type="entry name" value="2-HYDROXYISOFLAVANONE DEHYDRATASE-LIKE"/>
    <property type="match status" value="1"/>
</dbReference>
<proteinExistence type="inferred from homology"/>
<evidence type="ECO:0000256" key="1">
    <source>
        <dbReference type="ARBA" id="ARBA00010515"/>
    </source>
</evidence>
<dbReference type="InterPro" id="IPR029058">
    <property type="entry name" value="AB_hydrolase_fold"/>
</dbReference>
<reference evidence="4" key="2">
    <citation type="submission" date="2025-08" db="UniProtKB">
        <authorList>
            <consortium name="RefSeq"/>
        </authorList>
    </citation>
    <scope>IDENTIFICATION</scope>
</reference>
<organism evidence="3 4">
    <name type="scientific">Solanum pennellii</name>
    <name type="common">Tomato</name>
    <name type="synonym">Lycopersicon pennellii</name>
    <dbReference type="NCBI Taxonomy" id="28526"/>
    <lineage>
        <taxon>Eukaryota</taxon>
        <taxon>Viridiplantae</taxon>
        <taxon>Streptophyta</taxon>
        <taxon>Embryophyta</taxon>
        <taxon>Tracheophyta</taxon>
        <taxon>Spermatophyta</taxon>
        <taxon>Magnoliopsida</taxon>
        <taxon>eudicotyledons</taxon>
        <taxon>Gunneridae</taxon>
        <taxon>Pentapetalae</taxon>
        <taxon>asterids</taxon>
        <taxon>lamiids</taxon>
        <taxon>Solanales</taxon>
        <taxon>Solanaceae</taxon>
        <taxon>Solanoideae</taxon>
        <taxon>Solaneae</taxon>
        <taxon>Solanum</taxon>
        <taxon>Solanum subgen. Lycopersicon</taxon>
    </lineage>
</organism>
<dbReference type="InterPro" id="IPR013094">
    <property type="entry name" value="AB_hydrolase_3"/>
</dbReference>
<evidence type="ECO:0000259" key="2">
    <source>
        <dbReference type="Pfam" id="PF07859"/>
    </source>
</evidence>
<keyword evidence="3" id="KW-1185">Reference proteome</keyword>
<comment type="similarity">
    <text evidence="1">Belongs to the 'GDXG' lipolytic enzyme family.</text>
</comment>
<feature type="domain" description="Alpha/beta hydrolase fold-3" evidence="2">
    <location>
        <begin position="79"/>
        <end position="307"/>
    </location>
</feature>
<dbReference type="SUPFAM" id="SSF53474">
    <property type="entry name" value="alpha/beta-Hydrolases"/>
    <property type="match status" value="1"/>
</dbReference>
<dbReference type="InterPro" id="IPR050466">
    <property type="entry name" value="Carboxylest/Gibb_receptor"/>
</dbReference>
<gene>
    <name evidence="4" type="primary">LOC107029742</name>
</gene>
<protein>
    <submittedName>
        <fullName evidence="4">2-hydroxyisoflavanone dehydratase-like</fullName>
    </submittedName>
</protein>
<name>A0ABM1HKA1_SOLPN</name>
<dbReference type="Gene3D" id="3.40.50.1820">
    <property type="entry name" value="alpha/beta hydrolase"/>
    <property type="match status" value="1"/>
</dbReference>
<dbReference type="Proteomes" id="UP000694930">
    <property type="component" value="Chromosome 9"/>
</dbReference>
<dbReference type="Pfam" id="PF07859">
    <property type="entry name" value="Abhydrolase_3"/>
    <property type="match status" value="1"/>
</dbReference>
<evidence type="ECO:0000313" key="4">
    <source>
        <dbReference type="RefSeq" id="XP_015086675.1"/>
    </source>
</evidence>
<sequence length="330" mass="37324">MASEDNEVLVDLHPVFRLYKNGRIERFNENFNMLYVPPSLEDPATGVSSKDITISAHVSARLYLPKNTNVFCNEKLPVLVFYHGGGLVVGSAFFNDIHYFLNHLVSKSNVICVSLEYRLAPENDLSILYEDCWTGLQWVASHHSENDNGSSNASYKDSWLTSYADFNRVFIGGESAGGNIAYHMAMRAGKESLNEVKISGCILACPYFLMQDDSLDMENNPAYHIWITICQKEYKYSPIDSPMINPLAEKAPTLSSLGCSRLFMVIAEKDVLVPREIMIQFVDGVKKSGWNGELEFLEVEGEEHCFFVKNPEFEKAKDVINRFASFIQHK</sequence>
<accession>A0ABM1HKA1</accession>
<reference evidence="3" key="1">
    <citation type="journal article" date="2014" name="Nat. Genet.">
        <title>The genome of the stress-tolerant wild tomato species Solanum pennellii.</title>
        <authorList>
            <person name="Bolger A."/>
            <person name="Scossa F."/>
            <person name="Bolger M.E."/>
            <person name="Lanz C."/>
            <person name="Maumus F."/>
            <person name="Tohge T."/>
            <person name="Quesneville H."/>
            <person name="Alseekh S."/>
            <person name="Sorensen I."/>
            <person name="Lichtenstein G."/>
            <person name="Fich E.A."/>
            <person name="Conte M."/>
            <person name="Keller H."/>
            <person name="Schneeberger K."/>
            <person name="Schwacke R."/>
            <person name="Ofner I."/>
            <person name="Vrebalov J."/>
            <person name="Xu Y."/>
            <person name="Osorio S."/>
            <person name="Aflitos S.A."/>
            <person name="Schijlen E."/>
            <person name="Jimenez-Gomez J.M."/>
            <person name="Ryngajllo M."/>
            <person name="Kimura S."/>
            <person name="Kumar R."/>
            <person name="Koenig D."/>
            <person name="Headland L.R."/>
            <person name="Maloof J.N."/>
            <person name="Sinha N."/>
            <person name="van Ham R.C."/>
            <person name="Lankhorst R.K."/>
            <person name="Mao L."/>
            <person name="Vogel A."/>
            <person name="Arsova B."/>
            <person name="Panstruga R."/>
            <person name="Fei Z."/>
            <person name="Rose J.K."/>
            <person name="Zamir D."/>
            <person name="Carrari F."/>
            <person name="Giovannoni J.J."/>
            <person name="Weigel D."/>
            <person name="Usadel B."/>
            <person name="Fernie A.R."/>
        </authorList>
    </citation>
    <scope>NUCLEOTIDE SEQUENCE [LARGE SCALE GENOMIC DNA]</scope>
    <source>
        <strain evidence="3">cv. LA0716</strain>
    </source>
</reference>
<dbReference type="GeneID" id="107029742"/>
<evidence type="ECO:0000313" key="3">
    <source>
        <dbReference type="Proteomes" id="UP000694930"/>
    </source>
</evidence>
<dbReference type="RefSeq" id="XP_015086675.1">
    <property type="nucleotide sequence ID" value="XM_015231189.2"/>
</dbReference>
<dbReference type="PANTHER" id="PTHR23024">
    <property type="entry name" value="ARYLACETAMIDE DEACETYLASE"/>
    <property type="match status" value="1"/>
</dbReference>